<dbReference type="HAMAP" id="MF_01902">
    <property type="entry name" value="DNApol_error_prone"/>
    <property type="match status" value="1"/>
</dbReference>
<dbReference type="Pfam" id="PF07733">
    <property type="entry name" value="DNA_pol3_alpha"/>
    <property type="match status" value="1"/>
</dbReference>
<keyword evidence="6 13" id="KW-0808">Transferase</keyword>
<evidence type="ECO:0000313" key="16">
    <source>
        <dbReference type="Proteomes" id="UP001359308"/>
    </source>
</evidence>
<evidence type="ECO:0000256" key="11">
    <source>
        <dbReference type="ARBA" id="ARBA00023204"/>
    </source>
</evidence>
<keyword evidence="5 13" id="KW-0963">Cytoplasm</keyword>
<evidence type="ECO:0000256" key="13">
    <source>
        <dbReference type="HAMAP-Rule" id="MF_01902"/>
    </source>
</evidence>
<reference evidence="15 16" key="1">
    <citation type="submission" date="2022-09" db="EMBL/GenBank/DDBJ databases">
        <authorList>
            <person name="Giprobiosintez L."/>
        </authorList>
    </citation>
    <scope>NUCLEOTIDE SEQUENCE [LARGE SCALE GENOMIC DNA]</scope>
    <source>
        <strain evidence="16">VKPM-B-12549 (GBS-15)</strain>
    </source>
</reference>
<comment type="catalytic activity">
    <reaction evidence="12 13">
        <text>DNA(n) + a 2'-deoxyribonucleoside 5'-triphosphate = DNA(n+1) + diphosphate</text>
        <dbReference type="Rhea" id="RHEA:22508"/>
        <dbReference type="Rhea" id="RHEA-COMP:17339"/>
        <dbReference type="Rhea" id="RHEA-COMP:17340"/>
        <dbReference type="ChEBI" id="CHEBI:33019"/>
        <dbReference type="ChEBI" id="CHEBI:61560"/>
        <dbReference type="ChEBI" id="CHEBI:173112"/>
        <dbReference type="EC" id="2.7.7.7"/>
    </reaction>
</comment>
<dbReference type="SMART" id="SM00481">
    <property type="entry name" value="POLIIIAc"/>
    <property type="match status" value="1"/>
</dbReference>
<accession>A0ABZ2F4D0</accession>
<proteinExistence type="inferred from homology"/>
<evidence type="ECO:0000256" key="6">
    <source>
        <dbReference type="ARBA" id="ARBA00022679"/>
    </source>
</evidence>
<dbReference type="Gene3D" id="3.20.20.140">
    <property type="entry name" value="Metal-dependent hydrolases"/>
    <property type="match status" value="1"/>
</dbReference>
<dbReference type="InterPro" id="IPR004805">
    <property type="entry name" value="DnaE2/DnaE/PolC"/>
</dbReference>
<dbReference type="InterPro" id="IPR023073">
    <property type="entry name" value="DnaE2"/>
</dbReference>
<dbReference type="NCBIfam" id="NF004225">
    <property type="entry name" value="PRK05672.1"/>
    <property type="match status" value="1"/>
</dbReference>
<evidence type="ECO:0000256" key="4">
    <source>
        <dbReference type="ARBA" id="ARBA00017273"/>
    </source>
</evidence>
<evidence type="ECO:0000256" key="12">
    <source>
        <dbReference type="ARBA" id="ARBA00049244"/>
    </source>
</evidence>
<comment type="similarity">
    <text evidence="2 13">Belongs to the DNA polymerase type-C family. DnaE2 subfamily.</text>
</comment>
<evidence type="ECO:0000256" key="1">
    <source>
        <dbReference type="ARBA" id="ARBA00004496"/>
    </source>
</evidence>
<evidence type="ECO:0000256" key="8">
    <source>
        <dbReference type="ARBA" id="ARBA00022705"/>
    </source>
</evidence>
<dbReference type="InterPro" id="IPR003141">
    <property type="entry name" value="Pol/His_phosphatase_N"/>
</dbReference>
<keyword evidence="9 13" id="KW-0227">DNA damage</keyword>
<gene>
    <name evidence="13" type="primary">dnaE2</name>
    <name evidence="15" type="ORF">N4J17_00160</name>
</gene>
<dbReference type="PANTHER" id="PTHR32294">
    <property type="entry name" value="DNA POLYMERASE III SUBUNIT ALPHA"/>
    <property type="match status" value="1"/>
</dbReference>
<keyword evidence="16" id="KW-1185">Reference proteome</keyword>
<keyword evidence="8 13" id="KW-0235">DNA replication</keyword>
<evidence type="ECO:0000256" key="9">
    <source>
        <dbReference type="ARBA" id="ARBA00022763"/>
    </source>
</evidence>
<evidence type="ECO:0000256" key="2">
    <source>
        <dbReference type="ARBA" id="ARBA00007391"/>
    </source>
</evidence>
<dbReference type="InterPro" id="IPR029460">
    <property type="entry name" value="DNAPol_HHH"/>
</dbReference>
<comment type="subcellular location">
    <subcellularLocation>
        <location evidence="1 13">Cytoplasm</location>
    </subcellularLocation>
</comment>
<protein>
    <recommendedName>
        <fullName evidence="4 13">Error-prone DNA polymerase</fullName>
        <ecNumber evidence="3 13">2.7.7.7</ecNumber>
    </recommendedName>
</protein>
<feature type="domain" description="Polymerase/histidinol phosphatase N-terminal" evidence="14">
    <location>
        <begin position="20"/>
        <end position="87"/>
    </location>
</feature>
<dbReference type="InterPro" id="IPR004365">
    <property type="entry name" value="NA-bd_OB_tRNA"/>
</dbReference>
<dbReference type="Gene3D" id="1.10.150.870">
    <property type="match status" value="1"/>
</dbReference>
<dbReference type="SUPFAM" id="SSF89550">
    <property type="entry name" value="PHP domain-like"/>
    <property type="match status" value="1"/>
</dbReference>
<dbReference type="InterPro" id="IPR040982">
    <property type="entry name" value="DNA_pol3_finger"/>
</dbReference>
<organism evidence="15 16">
    <name type="scientific">Methylococcus capsulatus</name>
    <dbReference type="NCBI Taxonomy" id="414"/>
    <lineage>
        <taxon>Bacteria</taxon>
        <taxon>Pseudomonadati</taxon>
        <taxon>Pseudomonadota</taxon>
        <taxon>Gammaproteobacteria</taxon>
        <taxon>Methylococcales</taxon>
        <taxon>Methylococcaceae</taxon>
        <taxon>Methylococcus</taxon>
    </lineage>
</organism>
<sequence>MSARRAPGICTACSAEAMFAELHALSNFSFLRGASHPKELVAEAARQGYAALALTDECSLAGVVRAHAEAKTLGFKLIVGSEFRLEDGPKLVLLALDRLGYGQLAAFITLGRRAAEKGGYRLLRGQIETHRLDHCLAIWLPEEVPDDETGTWLARLFPARCWIGVELFLNGGDGRRLSVLQALGERLGLPLVACNDVHMHVRERQPLQDTLTAIRLGRPLAELGYALFPNGERHLRSIESLARIYPRALLEESLRIAERCRFSLDELRYEYPAELVPDGYTAIAWLRELTWQGMAKRWPEGAPDKVRRQVEHELELIGAMAYEPFFLTVHDVVQFARSRGILCQGRGSAANSAVCYCLGITEVDPARLDLLFERFISRERNEPPDIDVDFEHERREEVIQYIYRKYGRHRAALAASLITYRVRSAVRDVARALGLSPSRIDALARVLDRHGTAEMLPERLAEAGLAPESPAVRRLLALVQMLVGFPRHLSQHVGGFVIAAEDLSHWVPVENAAMPERTVIQWDKDDLESLGLLKVDVLSLGMLTAIRKALAYVAEGRGRPFTLADIPPEDPAVYEMLQRADSIGVFQVESRAQMSMLPRLRPRNYYDLVIQIAIVRPGPIQGDMVHPYLTRRAGLEPVSYPSPEVEKVLKRTLGVPIFQEQVMQLAMVAAGFTPGEADQLRRAMAAWHRKDGLESFEKKLMDGMRERGYEERFARQIYRQIQGFGEYGFPESHSASFALLAYVSAWLKCHHPAAFACALLNSQPMGFYGPSQLIQDARRHGVEVRPIDVNHSAWDCTLEPGDSPIPALRLGLRLVNGFSSAAAQRLSEARRQGLFQSAQDLATRARLDRRELEALAAADALHGLGGHRHRAFWEAAGVEAPTPLYAEPQFAEAEPLLRKPGEVEDVIADYAAAGASLRRHPLSLLRERLDRRGFRTAEALWQVRNGAIARVAGLVVCRQRPMTANGTTFVTIEDETGQINLIVWPATAQAQRRALLRAQLLAVSGTVQQEEGVLHLVAGRLEDIGKWLDGLVVKSRDFQ</sequence>
<dbReference type="CDD" id="cd04485">
    <property type="entry name" value="DnaE_OBF"/>
    <property type="match status" value="1"/>
</dbReference>
<keyword evidence="7 13" id="KW-0548">Nucleotidyltransferase</keyword>
<dbReference type="Pfam" id="PF14579">
    <property type="entry name" value="HHH_6"/>
    <property type="match status" value="1"/>
</dbReference>
<dbReference type="InterPro" id="IPR004013">
    <property type="entry name" value="PHP_dom"/>
</dbReference>
<evidence type="ECO:0000256" key="3">
    <source>
        <dbReference type="ARBA" id="ARBA00012417"/>
    </source>
</evidence>
<dbReference type="Pfam" id="PF02811">
    <property type="entry name" value="PHP"/>
    <property type="match status" value="1"/>
</dbReference>
<evidence type="ECO:0000256" key="5">
    <source>
        <dbReference type="ARBA" id="ARBA00022490"/>
    </source>
</evidence>
<evidence type="ECO:0000313" key="15">
    <source>
        <dbReference type="EMBL" id="WWF02077.1"/>
    </source>
</evidence>
<dbReference type="CDD" id="cd07434">
    <property type="entry name" value="PHP_PolIIIA_DnaE2"/>
    <property type="match status" value="1"/>
</dbReference>
<evidence type="ECO:0000259" key="14">
    <source>
        <dbReference type="SMART" id="SM00481"/>
    </source>
</evidence>
<keyword evidence="10 13" id="KW-0239">DNA-directed DNA polymerase</keyword>
<evidence type="ECO:0000256" key="10">
    <source>
        <dbReference type="ARBA" id="ARBA00022932"/>
    </source>
</evidence>
<dbReference type="EC" id="2.7.7.7" evidence="3 13"/>
<dbReference type="PANTHER" id="PTHR32294:SF4">
    <property type="entry name" value="ERROR-PRONE DNA POLYMERASE"/>
    <property type="match status" value="1"/>
</dbReference>
<evidence type="ECO:0000256" key="7">
    <source>
        <dbReference type="ARBA" id="ARBA00022695"/>
    </source>
</evidence>
<dbReference type="NCBIfam" id="TIGR00594">
    <property type="entry name" value="polc"/>
    <property type="match status" value="1"/>
</dbReference>
<dbReference type="Pfam" id="PF01336">
    <property type="entry name" value="tRNA_anti-codon"/>
    <property type="match status" value="1"/>
</dbReference>
<name>A0ABZ2F4D0_METCP</name>
<comment type="function">
    <text evidence="13">DNA polymerase involved in damage-induced mutagenesis and translesion synthesis (TLS). It is not the major replicative DNA polymerase.</text>
</comment>
<keyword evidence="11 13" id="KW-0234">DNA repair</keyword>
<dbReference type="Pfam" id="PF17657">
    <property type="entry name" value="DNA_pol3_finger"/>
    <property type="match status" value="1"/>
</dbReference>
<dbReference type="InterPro" id="IPR016195">
    <property type="entry name" value="Pol/histidinol_Pase-like"/>
</dbReference>
<dbReference type="Proteomes" id="UP001359308">
    <property type="component" value="Chromosome"/>
</dbReference>
<dbReference type="InterPro" id="IPR011708">
    <property type="entry name" value="DNA_pol3_alpha_NTPase_dom"/>
</dbReference>
<dbReference type="EMBL" id="CP104311">
    <property type="protein sequence ID" value="WWF02077.1"/>
    <property type="molecule type" value="Genomic_DNA"/>
</dbReference>